<dbReference type="Proteomes" id="UP001732700">
    <property type="component" value="Chromosome 3C"/>
</dbReference>
<dbReference type="EnsemblPlants" id="AVESA.00010b.r2.3CG0499660.1">
    <property type="protein sequence ID" value="AVESA.00010b.r2.3CG0499660.1.CDS"/>
    <property type="gene ID" value="AVESA.00010b.r2.3CG0499660"/>
</dbReference>
<evidence type="ECO:0000313" key="1">
    <source>
        <dbReference type="EnsemblPlants" id="AVESA.00010b.r2.3CG0499660.1.CDS"/>
    </source>
</evidence>
<proteinExistence type="predicted"/>
<name>A0ACD5VR44_AVESA</name>
<reference evidence="1" key="1">
    <citation type="submission" date="2021-05" db="EMBL/GenBank/DDBJ databases">
        <authorList>
            <person name="Scholz U."/>
            <person name="Mascher M."/>
            <person name="Fiebig A."/>
        </authorList>
    </citation>
    <scope>NUCLEOTIDE SEQUENCE [LARGE SCALE GENOMIC DNA]</scope>
</reference>
<reference evidence="1" key="2">
    <citation type="submission" date="2025-09" db="UniProtKB">
        <authorList>
            <consortium name="EnsemblPlants"/>
        </authorList>
    </citation>
    <scope>IDENTIFICATION</scope>
</reference>
<keyword evidence="2" id="KW-1185">Reference proteome</keyword>
<organism evidence="1 2">
    <name type="scientific">Avena sativa</name>
    <name type="common">Oat</name>
    <dbReference type="NCBI Taxonomy" id="4498"/>
    <lineage>
        <taxon>Eukaryota</taxon>
        <taxon>Viridiplantae</taxon>
        <taxon>Streptophyta</taxon>
        <taxon>Embryophyta</taxon>
        <taxon>Tracheophyta</taxon>
        <taxon>Spermatophyta</taxon>
        <taxon>Magnoliopsida</taxon>
        <taxon>Liliopsida</taxon>
        <taxon>Poales</taxon>
        <taxon>Poaceae</taxon>
        <taxon>BOP clade</taxon>
        <taxon>Pooideae</taxon>
        <taxon>Poodae</taxon>
        <taxon>Poeae</taxon>
        <taxon>Poeae Chloroplast Group 1 (Aveneae type)</taxon>
        <taxon>Aveninae</taxon>
        <taxon>Avena</taxon>
    </lineage>
</organism>
<accession>A0ACD5VR44</accession>
<sequence length="625" mass="70517">MSVQYDRDYKPFRLNSVRSAAAGPDPDVRGLASKGVAPWWTEEAATTPVSMAGVVSRTRSSTVLLPRDTSFSTGHLPEALGGACPPLQPNVINPYGRPYRYWQLFLVVLVAYTAWSSPFELALVRAASRPHLFVDLAVDAFFCADIVVSFFVAYRDRSTDLLVDDRSKIAARYLTRWFVMDVASTIPLQIIYQLTGAKRNGPCGFLILLRLWRLRRASKLFARLEKDIRFGYFWTRFIKLICVTLFALHCASCVYLWLAFHYRVKEETWIGSLQSDFKDRSVWFAYTYAVYWSMTTMATVGYGDLHAVNAGEKLFSICFMLCNMALACYVIGNMTNLVVHGATNTFLMRDMVDRVASYGKTNRLPVWMREQMLEHVQLRFQMAELQQEEVLSELPKAVRSAIAQHLYKTTVQGCYLFRGVSDNLVVQLVSEMKAEFFPPKVNIVLENEIPTDCYIIVHGQVFVMKIGPHSMAGEIGVMFNIPQPFTIRSRTLTQVICISHSHLLHTVRPGTADAETIFSNFVQYLGSLKVQVQELTFATDLRPKAIQFQNGEPIRVVIHEQIPNGSNMASNRAAGKLVYLPSSLEELMKVGQEKFGKAATRVLTADGAEVDDVHALRDGDHLFLS</sequence>
<evidence type="ECO:0000313" key="2">
    <source>
        <dbReference type="Proteomes" id="UP001732700"/>
    </source>
</evidence>
<protein>
    <submittedName>
        <fullName evidence="1">Uncharacterized protein</fullName>
    </submittedName>
</protein>